<evidence type="ECO:0000256" key="3">
    <source>
        <dbReference type="ARBA" id="ARBA00023163"/>
    </source>
</evidence>
<dbReference type="Pfam" id="PF12840">
    <property type="entry name" value="HTH_20"/>
    <property type="match status" value="1"/>
</dbReference>
<dbReference type="PANTHER" id="PTHR33154:SF33">
    <property type="entry name" value="TRANSCRIPTIONAL REPRESSOR SDPR"/>
    <property type="match status" value="1"/>
</dbReference>
<evidence type="ECO:0000256" key="2">
    <source>
        <dbReference type="ARBA" id="ARBA00023125"/>
    </source>
</evidence>
<protein>
    <submittedName>
        <fullName evidence="5">ArsR family transcriptional regulator</fullName>
    </submittedName>
</protein>
<dbReference type="InterPro" id="IPR051081">
    <property type="entry name" value="HTH_MetalResp_TranReg"/>
</dbReference>
<dbReference type="InterPro" id="IPR011991">
    <property type="entry name" value="ArsR-like_HTH"/>
</dbReference>
<dbReference type="STRING" id="688867.SAMN05660236_1312"/>
<dbReference type="InterPro" id="IPR001845">
    <property type="entry name" value="HTH_ArsR_DNA-bd_dom"/>
</dbReference>
<dbReference type="SMART" id="SM00418">
    <property type="entry name" value="HTH_ARSR"/>
    <property type="match status" value="1"/>
</dbReference>
<organism evidence="5 6">
    <name type="scientific">Ohtaekwangia koreensis</name>
    <dbReference type="NCBI Taxonomy" id="688867"/>
    <lineage>
        <taxon>Bacteria</taxon>
        <taxon>Pseudomonadati</taxon>
        <taxon>Bacteroidota</taxon>
        <taxon>Cytophagia</taxon>
        <taxon>Cytophagales</taxon>
        <taxon>Fulvivirgaceae</taxon>
        <taxon>Ohtaekwangia</taxon>
    </lineage>
</organism>
<dbReference type="PROSITE" id="PS50987">
    <property type="entry name" value="HTH_ARSR_2"/>
    <property type="match status" value="1"/>
</dbReference>
<dbReference type="EMBL" id="FUZU01000001">
    <property type="protein sequence ID" value="SKC53134.1"/>
    <property type="molecule type" value="Genomic_DNA"/>
</dbReference>
<reference evidence="5 6" key="1">
    <citation type="submission" date="2017-02" db="EMBL/GenBank/DDBJ databases">
        <authorList>
            <person name="Peterson S.W."/>
        </authorList>
    </citation>
    <scope>NUCLEOTIDE SEQUENCE [LARGE SCALE GENOMIC DNA]</scope>
    <source>
        <strain evidence="5 6">DSM 25262</strain>
    </source>
</reference>
<keyword evidence="3" id="KW-0804">Transcription</keyword>
<evidence type="ECO:0000313" key="6">
    <source>
        <dbReference type="Proteomes" id="UP000190961"/>
    </source>
</evidence>
<dbReference type="GO" id="GO:0003700">
    <property type="term" value="F:DNA-binding transcription factor activity"/>
    <property type="evidence" value="ECO:0007669"/>
    <property type="project" value="InterPro"/>
</dbReference>
<dbReference type="Proteomes" id="UP000190961">
    <property type="component" value="Unassembled WGS sequence"/>
</dbReference>
<evidence type="ECO:0000256" key="1">
    <source>
        <dbReference type="ARBA" id="ARBA00023015"/>
    </source>
</evidence>
<proteinExistence type="predicted"/>
<dbReference type="NCBIfam" id="NF033788">
    <property type="entry name" value="HTH_metalloreg"/>
    <property type="match status" value="1"/>
</dbReference>
<gene>
    <name evidence="5" type="ORF">SAMN05660236_1312</name>
</gene>
<feature type="domain" description="HTH arsR-type" evidence="4">
    <location>
        <begin position="1"/>
        <end position="94"/>
    </location>
</feature>
<keyword evidence="1" id="KW-0805">Transcription regulation</keyword>
<keyword evidence="6" id="KW-1185">Reference proteome</keyword>
<sequence length="94" mass="10560">MALSTKQIEKISKALGDANRLKILQHISKKGGCGHCSQIQEESDLAQPSVSHHLKVLIEAGLIEPEKEGRNHKYILNEKILKEYTLSINQLKFV</sequence>
<name>A0A1T5JP28_9BACT</name>
<dbReference type="Gene3D" id="1.10.10.10">
    <property type="entry name" value="Winged helix-like DNA-binding domain superfamily/Winged helix DNA-binding domain"/>
    <property type="match status" value="1"/>
</dbReference>
<dbReference type="CDD" id="cd00090">
    <property type="entry name" value="HTH_ARSR"/>
    <property type="match status" value="1"/>
</dbReference>
<dbReference type="PRINTS" id="PR00778">
    <property type="entry name" value="HTHARSR"/>
</dbReference>
<dbReference type="RefSeq" id="WP_079685861.1">
    <property type="nucleotide sequence ID" value="NZ_FUZU01000001.1"/>
</dbReference>
<keyword evidence="2" id="KW-0238">DNA-binding</keyword>
<dbReference type="InterPro" id="IPR036390">
    <property type="entry name" value="WH_DNA-bd_sf"/>
</dbReference>
<dbReference type="OrthoDB" id="9798835at2"/>
<evidence type="ECO:0000259" key="4">
    <source>
        <dbReference type="PROSITE" id="PS50987"/>
    </source>
</evidence>
<evidence type="ECO:0000313" key="5">
    <source>
        <dbReference type="EMBL" id="SKC53134.1"/>
    </source>
</evidence>
<dbReference type="InterPro" id="IPR036388">
    <property type="entry name" value="WH-like_DNA-bd_sf"/>
</dbReference>
<accession>A0A1T5JP28</accession>
<dbReference type="PANTHER" id="PTHR33154">
    <property type="entry name" value="TRANSCRIPTIONAL REGULATOR, ARSR FAMILY"/>
    <property type="match status" value="1"/>
</dbReference>
<dbReference type="GO" id="GO:0003677">
    <property type="term" value="F:DNA binding"/>
    <property type="evidence" value="ECO:0007669"/>
    <property type="project" value="UniProtKB-KW"/>
</dbReference>
<dbReference type="AlphaFoldDB" id="A0A1T5JP28"/>
<dbReference type="SUPFAM" id="SSF46785">
    <property type="entry name" value="Winged helix' DNA-binding domain"/>
    <property type="match status" value="1"/>
</dbReference>